<dbReference type="Proteomes" id="UP000321337">
    <property type="component" value="Unassembled WGS sequence"/>
</dbReference>
<feature type="signal peptide" evidence="1">
    <location>
        <begin position="1"/>
        <end position="17"/>
    </location>
</feature>
<name>A0A512L851_9PROT</name>
<evidence type="ECO:0000313" key="2">
    <source>
        <dbReference type="EMBL" id="GEP30647.1"/>
    </source>
</evidence>
<dbReference type="Pfam" id="PF04351">
    <property type="entry name" value="PilP"/>
    <property type="match status" value="1"/>
</dbReference>
<dbReference type="PIRSF" id="PIRSF016481">
    <property type="entry name" value="Pilus_assembly_PilP"/>
    <property type="match status" value="1"/>
</dbReference>
<protein>
    <submittedName>
        <fullName evidence="2">Pilus biosynthesis protein PilP</fullName>
    </submittedName>
</protein>
<dbReference type="PROSITE" id="PS51257">
    <property type="entry name" value="PROKAR_LIPOPROTEIN"/>
    <property type="match status" value="1"/>
</dbReference>
<accession>A0A512L851</accession>
<dbReference type="OrthoDB" id="5296580at2"/>
<dbReference type="Gene3D" id="2.30.30.830">
    <property type="match status" value="1"/>
</dbReference>
<dbReference type="AlphaFoldDB" id="A0A512L851"/>
<keyword evidence="1" id="KW-0732">Signal</keyword>
<keyword evidence="3" id="KW-1185">Reference proteome</keyword>
<dbReference type="RefSeq" id="WP_147072909.1">
    <property type="nucleotide sequence ID" value="NZ_AP021884.1"/>
</dbReference>
<gene>
    <name evidence="2" type="primary">pilP</name>
    <name evidence="2" type="ORF">TPL01_17850</name>
</gene>
<comment type="caution">
    <text evidence="2">The sequence shown here is derived from an EMBL/GenBank/DDBJ whole genome shotgun (WGS) entry which is preliminary data.</text>
</comment>
<dbReference type="InterPro" id="IPR007446">
    <property type="entry name" value="PilP"/>
</dbReference>
<dbReference type="EMBL" id="BKAD01000016">
    <property type="protein sequence ID" value="GEP30647.1"/>
    <property type="molecule type" value="Genomic_DNA"/>
</dbReference>
<organism evidence="2 3">
    <name type="scientific">Sulfuriferula plumbiphila</name>
    <dbReference type="NCBI Taxonomy" id="171865"/>
    <lineage>
        <taxon>Bacteria</taxon>
        <taxon>Pseudomonadati</taxon>
        <taxon>Pseudomonadota</taxon>
        <taxon>Betaproteobacteria</taxon>
        <taxon>Nitrosomonadales</taxon>
        <taxon>Sulfuricellaceae</taxon>
        <taxon>Sulfuriferula</taxon>
    </lineage>
</organism>
<proteinExistence type="predicted"/>
<evidence type="ECO:0000313" key="3">
    <source>
        <dbReference type="Proteomes" id="UP000321337"/>
    </source>
</evidence>
<reference evidence="2 3" key="1">
    <citation type="submission" date="2019-07" db="EMBL/GenBank/DDBJ databases">
        <title>Whole genome shotgun sequence of Thiobacillus plumbophilus NBRC 107929.</title>
        <authorList>
            <person name="Hosoyama A."/>
            <person name="Uohara A."/>
            <person name="Ohji S."/>
            <person name="Ichikawa N."/>
        </authorList>
    </citation>
    <scope>NUCLEOTIDE SEQUENCE [LARGE SCALE GENOMIC DNA]</scope>
    <source>
        <strain evidence="2 3">NBRC 107929</strain>
    </source>
</reference>
<evidence type="ECO:0000256" key="1">
    <source>
        <dbReference type="SAM" id="SignalP"/>
    </source>
</evidence>
<feature type="chain" id="PRO_5021869401" evidence="1">
    <location>
        <begin position="18"/>
        <end position="167"/>
    </location>
</feature>
<sequence length="167" mass="18425">MKRLVSLILLLSLAACGGNGYEDLEQFVKNSGNNLRGKVDPLPEVKPYQPFTYAAFDLPDPFKPRKLRLTQGGGGLQPDMNRPKEPLESYSLESLKMVGVLKQKGKTFAVIKAPDNAIYRIHSGNHIGQNFGLVTAVNDTAVKIKEIVQDSAGDWAERESNLTLQEQ</sequence>